<evidence type="ECO:0000256" key="2">
    <source>
        <dbReference type="ARBA" id="ARBA00022475"/>
    </source>
</evidence>
<accession>A0A7R9MCU0</accession>
<evidence type="ECO:0000256" key="4">
    <source>
        <dbReference type="ARBA" id="ARBA00022989"/>
    </source>
</evidence>
<gene>
    <name evidence="11" type="ORF">ONB1V03_LOCUS13197</name>
</gene>
<dbReference type="GO" id="GO:0004930">
    <property type="term" value="F:G protein-coupled receptor activity"/>
    <property type="evidence" value="ECO:0007669"/>
    <property type="project" value="UniProtKB-KW"/>
</dbReference>
<dbReference type="InterPro" id="IPR011500">
    <property type="entry name" value="GPCR_3_9-Cys_dom"/>
</dbReference>
<dbReference type="EMBL" id="CAJPVJ010011357">
    <property type="protein sequence ID" value="CAG2173748.1"/>
    <property type="molecule type" value="Genomic_DNA"/>
</dbReference>
<dbReference type="Gene3D" id="2.10.50.30">
    <property type="entry name" value="GPCR, family 3, nine cysteines domain"/>
    <property type="match status" value="1"/>
</dbReference>
<keyword evidence="2" id="KW-1003">Cell membrane</keyword>
<feature type="domain" description="Receptor ligand binding region" evidence="9">
    <location>
        <begin position="3"/>
        <end position="188"/>
    </location>
</feature>
<dbReference type="PROSITE" id="PS00980">
    <property type="entry name" value="G_PROTEIN_RECEP_F3_2"/>
    <property type="match status" value="1"/>
</dbReference>
<evidence type="ECO:0000256" key="7">
    <source>
        <dbReference type="ARBA" id="ARBA00023180"/>
    </source>
</evidence>
<dbReference type="Pfam" id="PF01094">
    <property type="entry name" value="ANF_receptor"/>
    <property type="match status" value="1"/>
</dbReference>
<sequence length="280" mass="32046">MAAAKRRKAINRFIWLGSEAWACRESVVRNHEHVVEGAITVTPLVRPIDGFVEYFTSLTPQNNKQNPWFSEFWEEHFKCKLADEHTTPFNEPYPHWCSPSKTIAPDFRQTPTLHFVRDAAYAFAHALNDMHRQKCGDVSGLCPAMADIDGSELKKYVEKVNFKDESGKTFRFLPSGDAPPRYSVMNFQRLPNGSFEWRPVGTYMLGNDGDVAKLDLDINAMRFKQDQPHFPRSFCSEPCKPGQAKLQLEGDTCCWLCTNCSLYQYLADEYHCEDCPLGKS</sequence>
<dbReference type="InterPro" id="IPR017979">
    <property type="entry name" value="GPCR_3_CS"/>
</dbReference>
<evidence type="ECO:0000256" key="6">
    <source>
        <dbReference type="ARBA" id="ARBA00023136"/>
    </source>
</evidence>
<evidence type="ECO:0000256" key="1">
    <source>
        <dbReference type="ARBA" id="ARBA00004651"/>
    </source>
</evidence>
<dbReference type="InterPro" id="IPR050726">
    <property type="entry name" value="mGluR"/>
</dbReference>
<evidence type="ECO:0000313" key="12">
    <source>
        <dbReference type="Proteomes" id="UP000728032"/>
    </source>
</evidence>
<proteinExistence type="predicted"/>
<dbReference type="AlphaFoldDB" id="A0A7R9MCU0"/>
<evidence type="ECO:0000256" key="3">
    <source>
        <dbReference type="ARBA" id="ARBA00022692"/>
    </source>
</evidence>
<comment type="subcellular location">
    <subcellularLocation>
        <location evidence="1">Cell membrane</location>
        <topology evidence="1">Multi-pass membrane protein</topology>
    </subcellularLocation>
</comment>
<keyword evidence="8" id="KW-0807">Transducer</keyword>
<keyword evidence="7" id="KW-0325">Glycoprotein</keyword>
<dbReference type="SUPFAM" id="SSF53822">
    <property type="entry name" value="Periplasmic binding protein-like I"/>
    <property type="match status" value="1"/>
</dbReference>
<evidence type="ECO:0000313" key="11">
    <source>
        <dbReference type="EMBL" id="CAD7656561.1"/>
    </source>
</evidence>
<dbReference type="GO" id="GO:0005886">
    <property type="term" value="C:plasma membrane"/>
    <property type="evidence" value="ECO:0007669"/>
    <property type="project" value="UniProtKB-SubCell"/>
</dbReference>
<name>A0A7R9MCU0_9ACAR</name>
<keyword evidence="4" id="KW-1133">Transmembrane helix</keyword>
<keyword evidence="3" id="KW-0812">Transmembrane</keyword>
<feature type="non-terminal residue" evidence="11">
    <location>
        <position position="280"/>
    </location>
</feature>
<reference evidence="11" key="1">
    <citation type="submission" date="2020-11" db="EMBL/GenBank/DDBJ databases">
        <authorList>
            <person name="Tran Van P."/>
        </authorList>
    </citation>
    <scope>NUCLEOTIDE SEQUENCE</scope>
</reference>
<dbReference type="InterPro" id="IPR001828">
    <property type="entry name" value="ANF_lig-bd_rcpt"/>
</dbReference>
<dbReference type="OrthoDB" id="425344at2759"/>
<evidence type="ECO:0000259" key="9">
    <source>
        <dbReference type="Pfam" id="PF01094"/>
    </source>
</evidence>
<dbReference type="Proteomes" id="UP000728032">
    <property type="component" value="Unassembled WGS sequence"/>
</dbReference>
<organism evidence="11">
    <name type="scientific">Oppiella nova</name>
    <dbReference type="NCBI Taxonomy" id="334625"/>
    <lineage>
        <taxon>Eukaryota</taxon>
        <taxon>Metazoa</taxon>
        <taxon>Ecdysozoa</taxon>
        <taxon>Arthropoda</taxon>
        <taxon>Chelicerata</taxon>
        <taxon>Arachnida</taxon>
        <taxon>Acari</taxon>
        <taxon>Acariformes</taxon>
        <taxon>Sarcoptiformes</taxon>
        <taxon>Oribatida</taxon>
        <taxon>Brachypylina</taxon>
        <taxon>Oppioidea</taxon>
        <taxon>Oppiidae</taxon>
        <taxon>Oppiella</taxon>
    </lineage>
</organism>
<dbReference type="InterPro" id="IPR038550">
    <property type="entry name" value="GPCR_3_9-Cys_sf"/>
</dbReference>
<dbReference type="Pfam" id="PF07562">
    <property type="entry name" value="NCD3G"/>
    <property type="match status" value="1"/>
</dbReference>
<dbReference type="EMBL" id="OC926182">
    <property type="protein sequence ID" value="CAD7656561.1"/>
    <property type="molecule type" value="Genomic_DNA"/>
</dbReference>
<keyword evidence="5" id="KW-0675">Receptor</keyword>
<evidence type="ECO:0000256" key="5">
    <source>
        <dbReference type="ARBA" id="ARBA00023040"/>
    </source>
</evidence>
<keyword evidence="12" id="KW-1185">Reference proteome</keyword>
<feature type="domain" description="GPCR family 3 nine cysteines" evidence="10">
    <location>
        <begin position="231"/>
        <end position="278"/>
    </location>
</feature>
<keyword evidence="6" id="KW-0472">Membrane</keyword>
<evidence type="ECO:0000256" key="8">
    <source>
        <dbReference type="ARBA" id="ARBA00023224"/>
    </source>
</evidence>
<dbReference type="PANTHER" id="PTHR24060">
    <property type="entry name" value="METABOTROPIC GLUTAMATE RECEPTOR"/>
    <property type="match status" value="1"/>
</dbReference>
<dbReference type="InterPro" id="IPR028082">
    <property type="entry name" value="Peripla_BP_I"/>
</dbReference>
<protein>
    <submittedName>
        <fullName evidence="11">Uncharacterized protein</fullName>
    </submittedName>
</protein>
<keyword evidence="5" id="KW-0297">G-protein coupled receptor</keyword>
<evidence type="ECO:0000259" key="10">
    <source>
        <dbReference type="Pfam" id="PF07562"/>
    </source>
</evidence>
<dbReference type="Gene3D" id="3.40.50.2300">
    <property type="match status" value="1"/>
</dbReference>